<organism evidence="2 3">
    <name type="scientific">Eumeta variegata</name>
    <name type="common">Bagworm moth</name>
    <name type="synonym">Eumeta japonica</name>
    <dbReference type="NCBI Taxonomy" id="151549"/>
    <lineage>
        <taxon>Eukaryota</taxon>
        <taxon>Metazoa</taxon>
        <taxon>Ecdysozoa</taxon>
        <taxon>Arthropoda</taxon>
        <taxon>Hexapoda</taxon>
        <taxon>Insecta</taxon>
        <taxon>Pterygota</taxon>
        <taxon>Neoptera</taxon>
        <taxon>Endopterygota</taxon>
        <taxon>Lepidoptera</taxon>
        <taxon>Glossata</taxon>
        <taxon>Ditrysia</taxon>
        <taxon>Tineoidea</taxon>
        <taxon>Psychidae</taxon>
        <taxon>Oiketicinae</taxon>
        <taxon>Eumeta</taxon>
    </lineage>
</organism>
<feature type="compositionally biased region" description="Low complexity" evidence="1">
    <location>
        <begin position="121"/>
        <end position="138"/>
    </location>
</feature>
<keyword evidence="3" id="KW-1185">Reference proteome</keyword>
<reference evidence="2 3" key="1">
    <citation type="journal article" date="2019" name="Commun. Biol.">
        <title>The bagworm genome reveals a unique fibroin gene that provides high tensile strength.</title>
        <authorList>
            <person name="Kono N."/>
            <person name="Nakamura H."/>
            <person name="Ohtoshi R."/>
            <person name="Tomita M."/>
            <person name="Numata K."/>
            <person name="Arakawa K."/>
        </authorList>
    </citation>
    <scope>NUCLEOTIDE SEQUENCE [LARGE SCALE GENOMIC DNA]</scope>
</reference>
<proteinExistence type="predicted"/>
<sequence>MWPTVQSQLRWLTESRLKTGRNRNREQDRGYFWHITDFHYDPQYSSQGDTRRRSDDPQVDSELLFKQNRLLSTSELIRYPKILNYEYLIASVVHSSRPRVLTKTAKLSLSGYTAERERPLAADARSAAPSGRGASRSV</sequence>
<dbReference type="EMBL" id="BGZK01000530">
    <property type="protein sequence ID" value="GBP48779.1"/>
    <property type="molecule type" value="Genomic_DNA"/>
</dbReference>
<evidence type="ECO:0000313" key="3">
    <source>
        <dbReference type="Proteomes" id="UP000299102"/>
    </source>
</evidence>
<dbReference type="Proteomes" id="UP000299102">
    <property type="component" value="Unassembled WGS sequence"/>
</dbReference>
<evidence type="ECO:0000256" key="1">
    <source>
        <dbReference type="SAM" id="MobiDB-lite"/>
    </source>
</evidence>
<comment type="caution">
    <text evidence="2">The sequence shown here is derived from an EMBL/GenBank/DDBJ whole genome shotgun (WGS) entry which is preliminary data.</text>
</comment>
<dbReference type="OrthoDB" id="348678at2759"/>
<protein>
    <submittedName>
        <fullName evidence="2">Uncharacterized protein</fullName>
    </submittedName>
</protein>
<gene>
    <name evidence="2" type="ORF">EVAR_32803_1</name>
</gene>
<feature type="region of interest" description="Disordered" evidence="1">
    <location>
        <begin position="116"/>
        <end position="138"/>
    </location>
</feature>
<accession>A0A4C1WEC6</accession>
<evidence type="ECO:0000313" key="2">
    <source>
        <dbReference type="EMBL" id="GBP48779.1"/>
    </source>
</evidence>
<dbReference type="AlphaFoldDB" id="A0A4C1WEC6"/>
<name>A0A4C1WEC6_EUMVA</name>